<dbReference type="AlphaFoldDB" id="A5CEB6"/>
<organism evidence="2 3">
    <name type="scientific">Orientia tsutsugamushi (strain Boryong)</name>
    <name type="common">Rickettsia tsutsugamushi</name>
    <dbReference type="NCBI Taxonomy" id="357244"/>
    <lineage>
        <taxon>Bacteria</taxon>
        <taxon>Pseudomonadati</taxon>
        <taxon>Pseudomonadota</taxon>
        <taxon>Alphaproteobacteria</taxon>
        <taxon>Rickettsiales</taxon>
        <taxon>Rickettsiaceae</taxon>
        <taxon>Rickettsieae</taxon>
        <taxon>Orientia</taxon>
    </lineage>
</organism>
<proteinExistence type="predicted"/>
<protein>
    <recommendedName>
        <fullName evidence="1">RAP domain-containing protein</fullName>
    </recommendedName>
</protein>
<feature type="domain" description="RAP" evidence="1">
    <location>
        <begin position="1"/>
        <end position="31"/>
    </location>
</feature>
<dbReference type="KEGG" id="ots:OTBS_1342"/>
<evidence type="ECO:0000259" key="1">
    <source>
        <dbReference type="PROSITE" id="PS51286"/>
    </source>
</evidence>
<dbReference type="Proteomes" id="UP000001565">
    <property type="component" value="Chromosome"/>
</dbReference>
<dbReference type="PROSITE" id="PS51286">
    <property type="entry name" value="RAP"/>
    <property type="match status" value="1"/>
</dbReference>
<dbReference type="InterPro" id="IPR013584">
    <property type="entry name" value="RAP"/>
</dbReference>
<dbReference type="EMBL" id="AM494475">
    <property type="protein sequence ID" value="CAM80408.1"/>
    <property type="molecule type" value="Genomic_DNA"/>
</dbReference>
<name>A5CEB6_ORITB</name>
<sequence>MKSYGYTVHRIPYWIWDKLRTDTDQGQYICKLICNDKSASKSDMLEEIFYDAQENIPEQSTSEFLPHSELSISEDVFYDAYEYILPDSLTHESLSH</sequence>
<reference evidence="2 3" key="1">
    <citation type="journal article" date="2007" name="Proc. Natl. Acad. Sci. U.S.A.">
        <title>The Orientia tsutsugamushi genome reveals massive proliferation of conjugative type IV secretion system and host-cell interaction genes.</title>
        <authorList>
            <person name="Cho N.-H."/>
            <person name="Kim H.-R."/>
            <person name="Lee J.-H."/>
            <person name="Kim S.-Y."/>
            <person name="Kim J."/>
            <person name="Cha S."/>
            <person name="Kim S.-Y."/>
            <person name="Darby A.C."/>
            <person name="Fuxelius H.-H."/>
            <person name="Yin J."/>
            <person name="Kim J.H."/>
            <person name="Kim J."/>
            <person name="Lee S.J."/>
            <person name="Koh Y.-S."/>
            <person name="Jang W.-J."/>
            <person name="Park K.-H."/>
            <person name="Andersson S.G.E."/>
            <person name="Choi M.-S."/>
            <person name="Kim I.-S."/>
        </authorList>
    </citation>
    <scope>NUCLEOTIDE SEQUENCE [LARGE SCALE GENOMIC DNA]</scope>
    <source>
        <strain evidence="2 3">Boryong</strain>
    </source>
</reference>
<gene>
    <name evidence="2" type="primary">rhp9</name>
    <name evidence="2" type="ordered locus">OTBS_1342</name>
</gene>
<evidence type="ECO:0000313" key="3">
    <source>
        <dbReference type="Proteomes" id="UP000001565"/>
    </source>
</evidence>
<dbReference type="Pfam" id="PF08373">
    <property type="entry name" value="RAP"/>
    <property type="match status" value="1"/>
</dbReference>
<evidence type="ECO:0000313" key="2">
    <source>
        <dbReference type="EMBL" id="CAM80408.1"/>
    </source>
</evidence>
<dbReference type="HOGENOM" id="CLU_2357006_0_0_5"/>
<accession>A5CEB6</accession>